<feature type="compositionally biased region" description="Basic and acidic residues" evidence="13">
    <location>
        <begin position="14"/>
        <end position="51"/>
    </location>
</feature>
<feature type="transmembrane region" description="Helical" evidence="14">
    <location>
        <begin position="423"/>
        <end position="446"/>
    </location>
</feature>
<dbReference type="PROSITE" id="PS00211">
    <property type="entry name" value="ABC_TRANSPORTER_1"/>
    <property type="match status" value="2"/>
</dbReference>
<feature type="transmembrane region" description="Helical" evidence="14">
    <location>
        <begin position="833"/>
        <end position="854"/>
    </location>
</feature>
<keyword evidence="8" id="KW-0067">ATP-binding</keyword>
<proteinExistence type="inferred from homology"/>
<dbReference type="InterPro" id="IPR011527">
    <property type="entry name" value="ABC1_TM_dom"/>
</dbReference>
<feature type="domain" description="ABC transmembrane type-1" evidence="16">
    <location>
        <begin position="790"/>
        <end position="1077"/>
    </location>
</feature>
<dbReference type="GO" id="GO:0005743">
    <property type="term" value="C:mitochondrial inner membrane"/>
    <property type="evidence" value="ECO:0007669"/>
    <property type="project" value="TreeGrafter"/>
</dbReference>
<keyword evidence="12" id="KW-0325">Glycoprotein</keyword>
<evidence type="ECO:0000256" key="13">
    <source>
        <dbReference type="SAM" id="MobiDB-lite"/>
    </source>
</evidence>
<dbReference type="GO" id="GO:0005524">
    <property type="term" value="F:ATP binding"/>
    <property type="evidence" value="ECO:0007669"/>
    <property type="project" value="UniProtKB-KW"/>
</dbReference>
<evidence type="ECO:0000256" key="3">
    <source>
        <dbReference type="ARBA" id="ARBA00022448"/>
    </source>
</evidence>
<evidence type="ECO:0000259" key="15">
    <source>
        <dbReference type="PROSITE" id="PS50893"/>
    </source>
</evidence>
<evidence type="ECO:0000256" key="9">
    <source>
        <dbReference type="ARBA" id="ARBA00022967"/>
    </source>
</evidence>
<feature type="transmembrane region" description="Helical" evidence="14">
    <location>
        <begin position="786"/>
        <end position="813"/>
    </location>
</feature>
<keyword evidence="6" id="KW-0677">Repeat</keyword>
<keyword evidence="7" id="KW-0547">Nucleotide-binding</keyword>
<dbReference type="GO" id="GO:0016887">
    <property type="term" value="F:ATP hydrolysis activity"/>
    <property type="evidence" value="ECO:0007669"/>
    <property type="project" value="InterPro"/>
</dbReference>
<feature type="transmembrane region" description="Helical" evidence="14">
    <location>
        <begin position="1051"/>
        <end position="1072"/>
    </location>
</feature>
<evidence type="ECO:0000256" key="10">
    <source>
        <dbReference type="ARBA" id="ARBA00022989"/>
    </source>
</evidence>
<organism evidence="17 18">
    <name type="scientific">Mizuhopecten yessoensis</name>
    <name type="common">Japanese scallop</name>
    <name type="synonym">Patinopecten yessoensis</name>
    <dbReference type="NCBI Taxonomy" id="6573"/>
    <lineage>
        <taxon>Eukaryota</taxon>
        <taxon>Metazoa</taxon>
        <taxon>Spiralia</taxon>
        <taxon>Lophotrochozoa</taxon>
        <taxon>Mollusca</taxon>
        <taxon>Bivalvia</taxon>
        <taxon>Autobranchia</taxon>
        <taxon>Pteriomorphia</taxon>
        <taxon>Pectinida</taxon>
        <taxon>Pectinoidea</taxon>
        <taxon>Pectinidae</taxon>
        <taxon>Mizuhopecten</taxon>
    </lineage>
</organism>
<keyword evidence="18" id="KW-1185">Reference proteome</keyword>
<evidence type="ECO:0000256" key="5">
    <source>
        <dbReference type="ARBA" id="ARBA00022692"/>
    </source>
</evidence>
<dbReference type="FunFam" id="1.20.1560.10:FF:000046">
    <property type="entry name" value="ATP-binding cassette subfamily B member 11"/>
    <property type="match status" value="1"/>
</dbReference>
<keyword evidence="5 14" id="KW-0812">Transmembrane</keyword>
<feature type="domain" description="ABC transporter" evidence="15">
    <location>
        <begin position="489"/>
        <end position="725"/>
    </location>
</feature>
<dbReference type="PROSITE" id="PS50929">
    <property type="entry name" value="ABC_TM1F"/>
    <property type="match status" value="2"/>
</dbReference>
<protein>
    <submittedName>
        <fullName evidence="17">Multidrug resistance protein 1</fullName>
    </submittedName>
</protein>
<dbReference type="Pfam" id="PF00664">
    <property type="entry name" value="ABC_membrane"/>
    <property type="match status" value="2"/>
</dbReference>
<feature type="transmembrane region" description="Helical" evidence="14">
    <location>
        <begin position="936"/>
        <end position="956"/>
    </location>
</feature>
<evidence type="ECO:0000256" key="4">
    <source>
        <dbReference type="ARBA" id="ARBA00022475"/>
    </source>
</evidence>
<dbReference type="SUPFAM" id="SSF52540">
    <property type="entry name" value="P-loop containing nucleoside triphosphate hydrolases"/>
    <property type="match status" value="2"/>
</dbReference>
<dbReference type="InterPro" id="IPR003439">
    <property type="entry name" value="ABC_transporter-like_ATP-bd"/>
</dbReference>
<evidence type="ECO:0000256" key="11">
    <source>
        <dbReference type="ARBA" id="ARBA00023136"/>
    </source>
</evidence>
<feature type="compositionally biased region" description="Polar residues" evidence="13">
    <location>
        <begin position="57"/>
        <end position="81"/>
    </location>
</feature>
<reference evidence="17 18" key="1">
    <citation type="journal article" date="2017" name="Nat. Ecol. Evol.">
        <title>Scallop genome provides insights into evolution of bilaterian karyotype and development.</title>
        <authorList>
            <person name="Wang S."/>
            <person name="Zhang J."/>
            <person name="Jiao W."/>
            <person name="Li J."/>
            <person name="Xun X."/>
            <person name="Sun Y."/>
            <person name="Guo X."/>
            <person name="Huan P."/>
            <person name="Dong B."/>
            <person name="Zhang L."/>
            <person name="Hu X."/>
            <person name="Sun X."/>
            <person name="Wang J."/>
            <person name="Zhao C."/>
            <person name="Wang Y."/>
            <person name="Wang D."/>
            <person name="Huang X."/>
            <person name="Wang R."/>
            <person name="Lv J."/>
            <person name="Li Y."/>
            <person name="Zhang Z."/>
            <person name="Liu B."/>
            <person name="Lu W."/>
            <person name="Hui Y."/>
            <person name="Liang J."/>
            <person name="Zhou Z."/>
            <person name="Hou R."/>
            <person name="Li X."/>
            <person name="Liu Y."/>
            <person name="Li H."/>
            <person name="Ning X."/>
            <person name="Lin Y."/>
            <person name="Zhao L."/>
            <person name="Xing Q."/>
            <person name="Dou J."/>
            <person name="Li Y."/>
            <person name="Mao J."/>
            <person name="Guo H."/>
            <person name="Dou H."/>
            <person name="Li T."/>
            <person name="Mu C."/>
            <person name="Jiang W."/>
            <person name="Fu Q."/>
            <person name="Fu X."/>
            <person name="Miao Y."/>
            <person name="Liu J."/>
            <person name="Yu Q."/>
            <person name="Li R."/>
            <person name="Liao H."/>
            <person name="Li X."/>
            <person name="Kong Y."/>
            <person name="Jiang Z."/>
            <person name="Chourrout D."/>
            <person name="Li R."/>
            <person name="Bao Z."/>
        </authorList>
    </citation>
    <scope>NUCLEOTIDE SEQUENCE [LARGE SCALE GENOMIC DNA]</scope>
    <source>
        <strain evidence="17 18">PY_sf001</strain>
    </source>
</reference>
<feature type="transmembrane region" description="Helical" evidence="14">
    <location>
        <begin position="110"/>
        <end position="134"/>
    </location>
</feature>
<sequence length="1357" mass="148233">MSDAATENGASTIVDEKVKDGTITDIVITERENDDAKHQNGDAKQQNDDAKQQNGDSRQQNGDAKQQNGGNKKQNEDTSSSGEDKLEEKKEDAPAVGVFEIFKFADKWDVIMMIVGAFGAVAHGIALPCLIIVFGEMTDSFVDSGKYSGILTDIALFLTNVGITRDQALKAPSLLLPYLTDIKTNYTTVDTTVIQRQVDNDFLEDMEKFALYYVAIAVGVLVCAYFQVTFWILSSERQIHRIRKAFFRNIMRQDIGWFDTHETGELNTRLTDDINQIHEGIGDKVSTFLQWFSSAIASFIIGFIYGWQLTLVMLSVAPLLGVAAGAMSKIMASMSSKELSAYAKAGAVAEEVLGSVRTVVAFGGERKECQRYNKHLKEARDIGVKKSLGNGLSFGVTYMLIFLTDSLGFWYGAKLTRDQPDLYSPGTILIVFFSIVIGAFAMGNAMPNLQALSSGRGAAYMVYKLISLVPVIDSNSEEGKKPGSVEGTIKFQKVKFRYPAREDVVVLDGIDLAIDKGQTVALVGSSGCGKSTVVQLLQRFYDPQEGQILIDDVDIKELNVKWLRQHIGIVSQEPILFATTIAENIRYGREGVTDREIENATKMANAHNFIMDLPDKYETLVGERGAQLSGGQKQRVAIARALVRDPRILLLDEATSALDTESEAVVQEALDKARAGRTTLVVAHRLTTIKTADTIAGFKDGVIAERGTHDQLMQKGGIYSTLVKLQTKSSGGDNNLLEKATDTGNKIHHTVGGIDADAGKDDAEKEEEIKNKGSFGRIMRMNAPEWYFIIIGCIGSIMFGAVQPAFAVLFAGILEAFASTDTEYQKREIAKYVAILVGIAVGSFIALTLQGYMFGKSGEILTMRLRSMSFKAMLRQEIAYFDDHKNNTGALTTRLATEASDVRGSSGARMGKLLENIANMGTALIISFIYGWQLTLIIIAFIPIIAAAGALEFQLLSGVAGKNKEALEGAGKVATEGIGNIRTVASLTKEETFFNLYVAGLNTPYTAAKRKAHLIGVAFSFSQSVVFFLHAAAFYYGAYLVREGEMEFDDVFKVFAAVVFGAMAMGNASAFAPDASKAQVSAGHIFTLLDRKPIIDTESDDGIKPNDEKFDSKVTFVNVEFRYPTRPDIQVLQGLNLTVEPGQTLALVGTSGCGKSTTVQLIERFYDTEDGSVMLDKHNVKDMNIHWLRSQIGIVSQEPVLFDCSIAENIAYGDNDRVVPISEIIEAARKANIHQFIDALPDGYETNVGSKGTQLSGGQKQRVAIARALIRNPKILLLDEATSALDTESEKVVQEALDKAREGRTCIVIAHRLSTIRNADKICVIRTGKVMEEGRHGDLMAKQGIYFKLNNAQSGQS</sequence>
<dbReference type="PANTHER" id="PTHR43394:SF27">
    <property type="entry name" value="ATP-DEPENDENT TRANSLOCASE ABCB1-LIKE"/>
    <property type="match status" value="1"/>
</dbReference>
<dbReference type="EMBL" id="NEDP02002599">
    <property type="protein sequence ID" value="OWF50462.1"/>
    <property type="molecule type" value="Genomic_DNA"/>
</dbReference>
<dbReference type="SMART" id="SM00382">
    <property type="entry name" value="AAA"/>
    <property type="match status" value="2"/>
</dbReference>
<feature type="transmembrane region" description="Helical" evidence="14">
    <location>
        <begin position="1014"/>
        <end position="1039"/>
    </location>
</feature>
<dbReference type="CDD" id="cd03249">
    <property type="entry name" value="ABC_MTABC3_MDL1_MDL2"/>
    <property type="match status" value="2"/>
</dbReference>
<dbReference type="PANTHER" id="PTHR43394">
    <property type="entry name" value="ATP-DEPENDENT PERMEASE MDL1, MITOCHONDRIAL"/>
    <property type="match status" value="1"/>
</dbReference>
<dbReference type="PROSITE" id="PS50893">
    <property type="entry name" value="ABC_TRANSPORTER_2"/>
    <property type="match status" value="2"/>
</dbReference>
<feature type="region of interest" description="Disordered" evidence="13">
    <location>
        <begin position="1"/>
        <end position="90"/>
    </location>
</feature>
<feature type="transmembrane region" description="Helical" evidence="14">
    <location>
        <begin position="288"/>
        <end position="305"/>
    </location>
</feature>
<dbReference type="FunFam" id="3.40.50.300:FF:000205">
    <property type="entry name" value="ABC transporter B family member 4"/>
    <property type="match status" value="1"/>
</dbReference>
<keyword evidence="4" id="KW-1003">Cell membrane</keyword>
<feature type="transmembrane region" description="Helical" evidence="14">
    <location>
        <begin position="311"/>
        <end position="332"/>
    </location>
</feature>
<keyword evidence="9" id="KW-1278">Translocase</keyword>
<gene>
    <name evidence="17" type="ORF">KP79_PYT19387</name>
</gene>
<evidence type="ECO:0000256" key="8">
    <source>
        <dbReference type="ARBA" id="ARBA00022840"/>
    </source>
</evidence>
<accession>A0A210QNZ9</accession>
<dbReference type="GO" id="GO:0015421">
    <property type="term" value="F:ABC-type oligopeptide transporter activity"/>
    <property type="evidence" value="ECO:0007669"/>
    <property type="project" value="TreeGrafter"/>
</dbReference>
<feature type="domain" description="ABC transmembrane type-1" evidence="16">
    <location>
        <begin position="114"/>
        <end position="454"/>
    </location>
</feature>
<comment type="similarity">
    <text evidence="2">Belongs to the ABC transporter superfamily. ABCB family. Multidrug resistance exporter (TC 3.A.1.201) subfamily.</text>
</comment>
<dbReference type="SUPFAM" id="SSF90123">
    <property type="entry name" value="ABC transporter transmembrane region"/>
    <property type="match status" value="2"/>
</dbReference>
<evidence type="ECO:0000256" key="2">
    <source>
        <dbReference type="ARBA" id="ARBA00007577"/>
    </source>
</evidence>
<evidence type="ECO:0000256" key="6">
    <source>
        <dbReference type="ARBA" id="ARBA00022737"/>
    </source>
</evidence>
<dbReference type="CDD" id="cd18577">
    <property type="entry name" value="ABC_6TM_Pgp_ABCB1_D1_like"/>
    <property type="match status" value="1"/>
</dbReference>
<keyword evidence="3" id="KW-0813">Transport</keyword>
<dbReference type="Proteomes" id="UP000242188">
    <property type="component" value="Unassembled WGS sequence"/>
</dbReference>
<comment type="subcellular location">
    <subcellularLocation>
        <location evidence="1">Cell membrane</location>
        <topology evidence="1">Multi-pass membrane protein</topology>
    </subcellularLocation>
</comment>
<dbReference type="Gene3D" id="1.20.1560.10">
    <property type="entry name" value="ABC transporter type 1, transmembrane domain"/>
    <property type="match status" value="1"/>
</dbReference>
<dbReference type="FunFam" id="3.40.50.300:FF:000479">
    <property type="entry name" value="Multidrug resistance protein 1A"/>
    <property type="match status" value="1"/>
</dbReference>
<feature type="transmembrane region" description="Helical" evidence="14">
    <location>
        <begin position="392"/>
        <end position="411"/>
    </location>
</feature>
<dbReference type="InterPro" id="IPR017871">
    <property type="entry name" value="ABC_transporter-like_CS"/>
</dbReference>
<name>A0A210QNZ9_MIZYE</name>
<comment type="caution">
    <text evidence="17">The sequence shown here is derived from an EMBL/GenBank/DDBJ whole genome shotgun (WGS) entry which is preliminary data.</text>
</comment>
<dbReference type="InterPro" id="IPR003593">
    <property type="entry name" value="AAA+_ATPase"/>
</dbReference>
<evidence type="ECO:0000313" key="18">
    <source>
        <dbReference type="Proteomes" id="UP000242188"/>
    </source>
</evidence>
<keyword evidence="10 14" id="KW-1133">Transmembrane helix</keyword>
<dbReference type="STRING" id="6573.A0A210QNZ9"/>
<dbReference type="GO" id="GO:0090374">
    <property type="term" value="P:oligopeptide export from mitochondrion"/>
    <property type="evidence" value="ECO:0007669"/>
    <property type="project" value="TreeGrafter"/>
</dbReference>
<evidence type="ECO:0000256" key="12">
    <source>
        <dbReference type="ARBA" id="ARBA00023180"/>
    </source>
</evidence>
<evidence type="ECO:0000256" key="1">
    <source>
        <dbReference type="ARBA" id="ARBA00004651"/>
    </source>
</evidence>
<evidence type="ECO:0000256" key="7">
    <source>
        <dbReference type="ARBA" id="ARBA00022741"/>
    </source>
</evidence>
<evidence type="ECO:0000313" key="17">
    <source>
        <dbReference type="EMBL" id="OWF50462.1"/>
    </source>
</evidence>
<feature type="transmembrane region" description="Helical" evidence="14">
    <location>
        <begin position="210"/>
        <end position="233"/>
    </location>
</feature>
<dbReference type="OrthoDB" id="6500128at2759"/>
<dbReference type="InterPro" id="IPR027417">
    <property type="entry name" value="P-loop_NTPase"/>
</dbReference>
<dbReference type="Gene3D" id="3.40.50.300">
    <property type="entry name" value="P-loop containing nucleotide triphosphate hydrolases"/>
    <property type="match status" value="2"/>
</dbReference>
<dbReference type="InterPro" id="IPR039421">
    <property type="entry name" value="Type_1_exporter"/>
</dbReference>
<evidence type="ECO:0000259" key="16">
    <source>
        <dbReference type="PROSITE" id="PS50929"/>
    </source>
</evidence>
<dbReference type="FunFam" id="1.20.1560.10:FF:000018">
    <property type="entry name" value="ATP-binding cassette subfamily B member 11"/>
    <property type="match status" value="1"/>
</dbReference>
<dbReference type="Pfam" id="PF00005">
    <property type="entry name" value="ABC_tran"/>
    <property type="match status" value="2"/>
</dbReference>
<dbReference type="GO" id="GO:0005886">
    <property type="term" value="C:plasma membrane"/>
    <property type="evidence" value="ECO:0007669"/>
    <property type="project" value="UniProtKB-SubCell"/>
</dbReference>
<dbReference type="InterPro" id="IPR036640">
    <property type="entry name" value="ABC1_TM_sf"/>
</dbReference>
<keyword evidence="11 14" id="KW-0472">Membrane</keyword>
<feature type="domain" description="ABC transporter" evidence="15">
    <location>
        <begin position="1114"/>
        <end position="1352"/>
    </location>
</feature>
<dbReference type="CDD" id="cd18578">
    <property type="entry name" value="ABC_6TM_Pgp_ABCB1_D2_like"/>
    <property type="match status" value="1"/>
</dbReference>
<evidence type="ECO:0000256" key="14">
    <source>
        <dbReference type="SAM" id="Phobius"/>
    </source>
</evidence>